<organism evidence="2">
    <name type="scientific">viral metagenome</name>
    <dbReference type="NCBI Taxonomy" id="1070528"/>
    <lineage>
        <taxon>unclassified sequences</taxon>
        <taxon>metagenomes</taxon>
        <taxon>organismal metagenomes</taxon>
    </lineage>
</organism>
<name>A0A6C0E689_9ZZZZ</name>
<proteinExistence type="predicted"/>
<dbReference type="EMBL" id="MN739738">
    <property type="protein sequence ID" value="QHT24080.1"/>
    <property type="molecule type" value="Genomic_DNA"/>
</dbReference>
<protein>
    <submittedName>
        <fullName evidence="2">Uncharacterized protein</fullName>
    </submittedName>
</protein>
<reference evidence="2" key="1">
    <citation type="journal article" date="2020" name="Nature">
        <title>Giant virus diversity and host interactions through global metagenomics.</title>
        <authorList>
            <person name="Schulz F."/>
            <person name="Roux S."/>
            <person name="Paez-Espino D."/>
            <person name="Jungbluth S."/>
            <person name="Walsh D.A."/>
            <person name="Denef V.J."/>
            <person name="McMahon K.D."/>
            <person name="Konstantinidis K.T."/>
            <person name="Eloe-Fadrosh E.A."/>
            <person name="Kyrpides N.C."/>
            <person name="Woyke T."/>
        </authorList>
    </citation>
    <scope>NUCLEOTIDE SEQUENCE</scope>
    <source>
        <strain evidence="2">GVMAG-M-3300023179-132</strain>
    </source>
</reference>
<evidence type="ECO:0000256" key="1">
    <source>
        <dbReference type="SAM" id="MobiDB-lite"/>
    </source>
</evidence>
<sequence>MNSNDFVICTNENGLMTCEGFKINVPKQDDNTIYQNLVAPNWAFFRPPEFQQHYNQKQVFHDNVYDNDLYEQLLALATIKQDHMIHNYTPKKRKHVDHVSKKNTSKKNKKESKHTKK</sequence>
<evidence type="ECO:0000313" key="2">
    <source>
        <dbReference type="EMBL" id="QHT24080.1"/>
    </source>
</evidence>
<feature type="compositionally biased region" description="Basic residues" evidence="1">
    <location>
        <begin position="89"/>
        <end position="117"/>
    </location>
</feature>
<dbReference type="AlphaFoldDB" id="A0A6C0E689"/>
<feature type="region of interest" description="Disordered" evidence="1">
    <location>
        <begin position="86"/>
        <end position="117"/>
    </location>
</feature>
<accession>A0A6C0E689</accession>